<dbReference type="AlphaFoldDB" id="A0AAD9Q5R1"/>
<dbReference type="InterPro" id="IPR053944">
    <property type="entry name" value="SHLD2_OB2"/>
</dbReference>
<dbReference type="Pfam" id="PF21669">
    <property type="entry name" value="SHLD2_OB1"/>
    <property type="match status" value="1"/>
</dbReference>
<feature type="domain" description="Shieldin complex subunit 2 first OB fold" evidence="3">
    <location>
        <begin position="209"/>
        <end position="340"/>
    </location>
</feature>
<gene>
    <name evidence="5" type="ORF">P5673_022922</name>
</gene>
<feature type="region of interest" description="Disordered" evidence="1">
    <location>
        <begin position="162"/>
        <end position="195"/>
    </location>
</feature>
<feature type="domain" description="Shieldin complex subunit 2 C-terminal" evidence="2">
    <location>
        <begin position="510"/>
        <end position="678"/>
    </location>
</feature>
<keyword evidence="6" id="KW-1185">Reference proteome</keyword>
<dbReference type="Pfam" id="PF22779">
    <property type="entry name" value="OB_SHLD2_2nd"/>
    <property type="match status" value="1"/>
</dbReference>
<dbReference type="Pfam" id="PF15793">
    <property type="entry name" value="SHLD2_C"/>
    <property type="match status" value="1"/>
</dbReference>
<feature type="domain" description="Shieldin complex subunit 2 second OB fold" evidence="4">
    <location>
        <begin position="371"/>
        <end position="449"/>
    </location>
</feature>
<comment type="caution">
    <text evidence="5">The sequence shown here is derived from an EMBL/GenBank/DDBJ whole genome shotgun (WGS) entry which is preliminary data.</text>
</comment>
<dbReference type="EMBL" id="JARQWQ010000063">
    <property type="protein sequence ID" value="KAK2555297.1"/>
    <property type="molecule type" value="Genomic_DNA"/>
</dbReference>
<reference evidence="5" key="1">
    <citation type="journal article" date="2023" name="G3 (Bethesda)">
        <title>Whole genome assembly and annotation of the endangered Caribbean coral Acropora cervicornis.</title>
        <authorList>
            <person name="Selwyn J.D."/>
            <person name="Vollmer S.V."/>
        </authorList>
    </citation>
    <scope>NUCLEOTIDE SEQUENCE</scope>
    <source>
        <strain evidence="5">K2</strain>
    </source>
</reference>
<protein>
    <submittedName>
        <fullName evidence="5">Shieldin complex subunit 2</fullName>
    </submittedName>
</protein>
<dbReference type="Proteomes" id="UP001249851">
    <property type="component" value="Unassembled WGS sequence"/>
</dbReference>
<dbReference type="PANTHER" id="PTHR14495">
    <property type="entry name" value="SHIELDIN COMPLEX SUBUNIT 2"/>
    <property type="match status" value="1"/>
</dbReference>
<evidence type="ECO:0000313" key="6">
    <source>
        <dbReference type="Proteomes" id="UP001249851"/>
    </source>
</evidence>
<dbReference type="Gene3D" id="2.40.50.140">
    <property type="entry name" value="Nucleic acid-binding proteins"/>
    <property type="match status" value="2"/>
</dbReference>
<dbReference type="InterPro" id="IPR031589">
    <property type="entry name" value="SHLD2_C"/>
</dbReference>
<evidence type="ECO:0000313" key="5">
    <source>
        <dbReference type="EMBL" id="KAK2555297.1"/>
    </source>
</evidence>
<dbReference type="GO" id="GO:0005634">
    <property type="term" value="C:nucleus"/>
    <property type="evidence" value="ECO:0007669"/>
    <property type="project" value="TreeGrafter"/>
</dbReference>
<evidence type="ECO:0000259" key="4">
    <source>
        <dbReference type="Pfam" id="PF22779"/>
    </source>
</evidence>
<organism evidence="5 6">
    <name type="scientific">Acropora cervicornis</name>
    <name type="common">Staghorn coral</name>
    <dbReference type="NCBI Taxonomy" id="6130"/>
    <lineage>
        <taxon>Eukaryota</taxon>
        <taxon>Metazoa</taxon>
        <taxon>Cnidaria</taxon>
        <taxon>Anthozoa</taxon>
        <taxon>Hexacorallia</taxon>
        <taxon>Scleractinia</taxon>
        <taxon>Astrocoeniina</taxon>
        <taxon>Acroporidae</taxon>
        <taxon>Acropora</taxon>
    </lineage>
</organism>
<dbReference type="PANTHER" id="PTHR14495:SF2">
    <property type="entry name" value="SHIELDIN COMPLEX SUBUNIT 2"/>
    <property type="match status" value="1"/>
</dbReference>
<name>A0AAD9Q5R1_ACRCE</name>
<proteinExistence type="predicted"/>
<dbReference type="InterPro" id="IPR012340">
    <property type="entry name" value="NA-bd_OB-fold"/>
</dbReference>
<sequence length="707" mass="79607">MTQRNEPFDRRWRKSVVTVGENLLTSWRKQGVCSSENDLTEASDIRLDYDPLAIQESVYYYLESEFNSNNSSSMPVTQFSFGFETALPNTAGNIEGEEPLQKEFEDLRCASQRLLAEHDTFSSSVEDGRGLKRKRDKSPTCESKTDAHLLTMEDVYTQDKYLSSSGKSRSPATTTQRTQIKLFSDPGLSSKPSDPDKEFGGFIMNTVPKVCDELTLLKDCTTENAIVNVVFIVMQVNHTRDVKIKSGANAGSFVAVSSILVADESKSCFKVTLWREASRWVDKVSPGDFAVATGVKVGKWRDEYVGQTTFKSSFYNLHQPKSVLSHACLKLVSQERINNLSGWARSEHPYLFAVSCVKKAVELTEIAQLRDNTLVNFRGKVISVCMNSTSTTYRFGDQQLAKITVVLAERPGDMIKLSLWGRQSQWMNQLQEGLGSVWEFQYLAVKYSADTGCVSLHTTPRSTKIKLIKDEDKKAKIIGAQSHESANDRRKFSSVRDLLQSKYTGLAEIKADIASLQFHCGQDEIIIIDQTTCSYNQLKDKIGKLIYFGCGSCLRALDQDHNGVYGQCDHCVTANPDYQYTIDYYYQPVRLLVRDACAALKVEAFSRVVSCLFKDYPAKSAMRKQVDASAHDDGFVESFIAFLNSLVNGVKRKMLIACHVDVDENSFVKNRSFTLLEIEINYSPLRDNHTLKLLKECADEKYRKSSN</sequence>
<dbReference type="GO" id="GO:0010569">
    <property type="term" value="P:regulation of double-strand break repair via homologous recombination"/>
    <property type="evidence" value="ECO:0007669"/>
    <property type="project" value="TreeGrafter"/>
</dbReference>
<reference evidence="5" key="2">
    <citation type="journal article" date="2023" name="Science">
        <title>Genomic signatures of disease resistance in endangered staghorn corals.</title>
        <authorList>
            <person name="Vollmer S.V."/>
            <person name="Selwyn J.D."/>
            <person name="Despard B.A."/>
            <person name="Roesel C.L."/>
        </authorList>
    </citation>
    <scope>NUCLEOTIDE SEQUENCE</scope>
    <source>
        <strain evidence="5">K2</strain>
    </source>
</reference>
<accession>A0AAD9Q5R1</accession>
<dbReference type="SUPFAM" id="SSF50249">
    <property type="entry name" value="Nucleic acid-binding proteins"/>
    <property type="match status" value="2"/>
</dbReference>
<dbReference type="GO" id="GO:0035861">
    <property type="term" value="C:site of double-strand break"/>
    <property type="evidence" value="ECO:0007669"/>
    <property type="project" value="TreeGrafter"/>
</dbReference>
<dbReference type="InterPro" id="IPR029715">
    <property type="entry name" value="FAM35A"/>
</dbReference>
<evidence type="ECO:0000259" key="2">
    <source>
        <dbReference type="Pfam" id="PF15793"/>
    </source>
</evidence>
<evidence type="ECO:0000259" key="3">
    <source>
        <dbReference type="Pfam" id="PF21669"/>
    </source>
</evidence>
<evidence type="ECO:0000256" key="1">
    <source>
        <dbReference type="SAM" id="MobiDB-lite"/>
    </source>
</evidence>
<dbReference type="InterPro" id="IPR049507">
    <property type="entry name" value="SHLD2_OB1"/>
</dbReference>
<feature type="compositionally biased region" description="Polar residues" evidence="1">
    <location>
        <begin position="162"/>
        <end position="181"/>
    </location>
</feature>
<feature type="region of interest" description="Disordered" evidence="1">
    <location>
        <begin position="125"/>
        <end position="144"/>
    </location>
</feature>